<dbReference type="EMBL" id="JH795860">
    <property type="protein sequence ID" value="EJU03089.1"/>
    <property type="molecule type" value="Genomic_DNA"/>
</dbReference>
<dbReference type="Proteomes" id="UP000030653">
    <property type="component" value="Unassembled WGS sequence"/>
</dbReference>
<dbReference type="AlphaFoldDB" id="M5G311"/>
<keyword evidence="3" id="KW-1185">Reference proteome</keyword>
<dbReference type="SUPFAM" id="SSF53335">
    <property type="entry name" value="S-adenosyl-L-methionine-dependent methyltransferases"/>
    <property type="match status" value="2"/>
</dbReference>
<dbReference type="InterPro" id="IPR052220">
    <property type="entry name" value="METTL25"/>
</dbReference>
<organism evidence="2 3">
    <name type="scientific">Dacryopinax primogenitus (strain DJM 731)</name>
    <name type="common">Brown rot fungus</name>
    <dbReference type="NCBI Taxonomy" id="1858805"/>
    <lineage>
        <taxon>Eukaryota</taxon>
        <taxon>Fungi</taxon>
        <taxon>Dikarya</taxon>
        <taxon>Basidiomycota</taxon>
        <taxon>Agaricomycotina</taxon>
        <taxon>Dacrymycetes</taxon>
        <taxon>Dacrymycetales</taxon>
        <taxon>Dacrymycetaceae</taxon>
        <taxon>Dacryopinax</taxon>
    </lineage>
</organism>
<dbReference type="OrthoDB" id="3366226at2759"/>
<dbReference type="Pfam" id="PF13679">
    <property type="entry name" value="Methyltransf_32"/>
    <property type="match status" value="1"/>
</dbReference>
<proteinExistence type="predicted"/>
<dbReference type="PANTHER" id="PTHR12496">
    <property type="entry name" value="CGI-41 METHYLTRANSFERASE"/>
    <property type="match status" value="1"/>
</dbReference>
<reference evidence="2 3" key="1">
    <citation type="journal article" date="2012" name="Science">
        <title>The Paleozoic origin of enzymatic lignin decomposition reconstructed from 31 fungal genomes.</title>
        <authorList>
            <person name="Floudas D."/>
            <person name="Binder M."/>
            <person name="Riley R."/>
            <person name="Barry K."/>
            <person name="Blanchette R.A."/>
            <person name="Henrissat B."/>
            <person name="Martinez A.T."/>
            <person name="Otillar R."/>
            <person name="Spatafora J.W."/>
            <person name="Yadav J.S."/>
            <person name="Aerts A."/>
            <person name="Benoit I."/>
            <person name="Boyd A."/>
            <person name="Carlson A."/>
            <person name="Copeland A."/>
            <person name="Coutinho P.M."/>
            <person name="de Vries R.P."/>
            <person name="Ferreira P."/>
            <person name="Findley K."/>
            <person name="Foster B."/>
            <person name="Gaskell J."/>
            <person name="Glotzer D."/>
            <person name="Gorecki P."/>
            <person name="Heitman J."/>
            <person name="Hesse C."/>
            <person name="Hori C."/>
            <person name="Igarashi K."/>
            <person name="Jurgens J.A."/>
            <person name="Kallen N."/>
            <person name="Kersten P."/>
            <person name="Kohler A."/>
            <person name="Kuees U."/>
            <person name="Kumar T.K.A."/>
            <person name="Kuo A."/>
            <person name="LaButti K."/>
            <person name="Larrondo L.F."/>
            <person name="Lindquist E."/>
            <person name="Ling A."/>
            <person name="Lombard V."/>
            <person name="Lucas S."/>
            <person name="Lundell T."/>
            <person name="Martin R."/>
            <person name="McLaughlin D.J."/>
            <person name="Morgenstern I."/>
            <person name="Morin E."/>
            <person name="Murat C."/>
            <person name="Nagy L.G."/>
            <person name="Nolan M."/>
            <person name="Ohm R.A."/>
            <person name="Patyshakuliyeva A."/>
            <person name="Rokas A."/>
            <person name="Ruiz-Duenas F.J."/>
            <person name="Sabat G."/>
            <person name="Salamov A."/>
            <person name="Samejima M."/>
            <person name="Schmutz J."/>
            <person name="Slot J.C."/>
            <person name="St John F."/>
            <person name="Stenlid J."/>
            <person name="Sun H."/>
            <person name="Sun S."/>
            <person name="Syed K."/>
            <person name="Tsang A."/>
            <person name="Wiebenga A."/>
            <person name="Young D."/>
            <person name="Pisabarro A."/>
            <person name="Eastwood D.C."/>
            <person name="Martin F."/>
            <person name="Cullen D."/>
            <person name="Grigoriev I.V."/>
            <person name="Hibbett D.S."/>
        </authorList>
    </citation>
    <scope>NUCLEOTIDE SEQUENCE [LARGE SCALE GENOMIC DNA]</scope>
    <source>
        <strain evidence="2 3">DJM-731 SS1</strain>
    </source>
</reference>
<feature type="domain" description="Methyltransferase" evidence="1">
    <location>
        <begin position="118"/>
        <end position="274"/>
    </location>
</feature>
<name>M5G311_DACPD</name>
<evidence type="ECO:0000259" key="1">
    <source>
        <dbReference type="Pfam" id="PF13679"/>
    </source>
</evidence>
<dbReference type="OMA" id="IVGLHPC"/>
<dbReference type="RefSeq" id="XP_040629983.1">
    <property type="nucleotide sequence ID" value="XM_040768236.1"/>
</dbReference>
<dbReference type="CDD" id="cd02440">
    <property type="entry name" value="AdoMet_MTases"/>
    <property type="match status" value="1"/>
</dbReference>
<evidence type="ECO:0000313" key="3">
    <source>
        <dbReference type="Proteomes" id="UP000030653"/>
    </source>
</evidence>
<sequence>MFVERKAELILPSGFDNIESYAATLEEYLSSELVQSLLNGHPNEIAKSGPPLAWNEWWKWASSLNSGDIPLHLTESIKLDLPGSLSKLLRDASRLALPRASVPHIPLPRPLPKGQTPKKVHEVRHFSKLIAELSADIGVDNIVDVGSGQGYLSLELASKHGLNVLALDFSEVQTSGSIHWAQQAKEQNLKLSHVTHHISQATLPGLVQNWIDGRHLARSNRNVIVIGLHACGSLTVEVLRACMDNMKPQDDGAADHWKIKACAIVGCCYNMLSDHDKHVSRLTAPPLPSDAFQLAAQPWLPPSPAELSLTLKKITYRALFGRLLYEKDIELPTDTRVRRLKDSAYSNWGTYIQAASSRMGVSPQLLDINSVWTEEMRQLSTTVSMLHVLRSKLGPVIESWILLDRYVWLCEQLEEPGLASVEMKWVFDSGISARSAVFIVKVLHY</sequence>
<dbReference type="HOGENOM" id="CLU_016581_0_1_1"/>
<gene>
    <name evidence="2" type="ORF">DACRYDRAFT_106264</name>
</gene>
<evidence type="ECO:0000313" key="2">
    <source>
        <dbReference type="EMBL" id="EJU03089.1"/>
    </source>
</evidence>
<dbReference type="STRING" id="1858805.M5G311"/>
<protein>
    <recommendedName>
        <fullName evidence="1">Methyltransferase domain-containing protein</fullName>
    </recommendedName>
</protein>
<dbReference type="InterPro" id="IPR025714">
    <property type="entry name" value="Methyltranfer_dom"/>
</dbReference>
<accession>M5G311</accession>
<dbReference type="GeneID" id="63683298"/>
<dbReference type="Gene3D" id="3.40.50.150">
    <property type="entry name" value="Vaccinia Virus protein VP39"/>
    <property type="match status" value="1"/>
</dbReference>
<dbReference type="PANTHER" id="PTHR12496:SF0">
    <property type="entry name" value="METHYLTRANSFERASE DOMAIN-CONTAINING PROTEIN"/>
    <property type="match status" value="1"/>
</dbReference>
<dbReference type="InterPro" id="IPR029063">
    <property type="entry name" value="SAM-dependent_MTases_sf"/>
</dbReference>